<evidence type="ECO:0000313" key="11">
    <source>
        <dbReference type="Proteomes" id="UP000196230"/>
    </source>
</evidence>
<feature type="transmembrane region" description="Helical" evidence="9">
    <location>
        <begin position="474"/>
        <end position="494"/>
    </location>
</feature>
<dbReference type="InterPro" id="IPR000060">
    <property type="entry name" value="BCCT_transptr"/>
</dbReference>
<organism evidence="10 11">
    <name type="scientific">Micrococcus lylae</name>
    <dbReference type="NCBI Taxonomy" id="1273"/>
    <lineage>
        <taxon>Bacteria</taxon>
        <taxon>Bacillati</taxon>
        <taxon>Actinomycetota</taxon>
        <taxon>Actinomycetes</taxon>
        <taxon>Micrococcales</taxon>
        <taxon>Micrococcaceae</taxon>
        <taxon>Micrococcus</taxon>
    </lineage>
</organism>
<dbReference type="InterPro" id="IPR018093">
    <property type="entry name" value="BCCT_CS"/>
</dbReference>
<feature type="transmembrane region" description="Helical" evidence="9">
    <location>
        <begin position="315"/>
        <end position="333"/>
    </location>
</feature>
<dbReference type="NCBIfam" id="NF007399">
    <property type="entry name" value="PRK09928.1"/>
    <property type="match status" value="1"/>
</dbReference>
<keyword evidence="5 9" id="KW-0812">Transmembrane</keyword>
<feature type="transmembrane region" description="Helical" evidence="9">
    <location>
        <begin position="219"/>
        <end position="241"/>
    </location>
</feature>
<feature type="transmembrane region" description="Helical" evidence="9">
    <location>
        <begin position="345"/>
        <end position="371"/>
    </location>
</feature>
<feature type="transmembrane region" description="Helical" evidence="9">
    <location>
        <begin position="131"/>
        <end position="154"/>
    </location>
</feature>
<feature type="transmembrane region" description="Helical" evidence="9">
    <location>
        <begin position="401"/>
        <end position="422"/>
    </location>
</feature>
<evidence type="ECO:0000256" key="9">
    <source>
        <dbReference type="SAM" id="Phobius"/>
    </source>
</evidence>
<evidence type="ECO:0000256" key="7">
    <source>
        <dbReference type="ARBA" id="ARBA00023136"/>
    </source>
</evidence>
<proteinExistence type="inferred from homology"/>
<dbReference type="Pfam" id="PF02028">
    <property type="entry name" value="BCCT"/>
    <property type="match status" value="1"/>
</dbReference>
<evidence type="ECO:0000313" key="10">
    <source>
        <dbReference type="EMBL" id="SJN21400.1"/>
    </source>
</evidence>
<feature type="transmembrane region" description="Helical" evidence="9">
    <location>
        <begin position="43"/>
        <end position="65"/>
    </location>
</feature>
<evidence type="ECO:0000256" key="5">
    <source>
        <dbReference type="ARBA" id="ARBA00022692"/>
    </source>
</evidence>
<feature type="transmembrane region" description="Helical" evidence="9">
    <location>
        <begin position="191"/>
        <end position="213"/>
    </location>
</feature>
<feature type="region of interest" description="Disordered" evidence="8">
    <location>
        <begin position="670"/>
        <end position="707"/>
    </location>
</feature>
<dbReference type="GO" id="GO:0022857">
    <property type="term" value="F:transmembrane transporter activity"/>
    <property type="evidence" value="ECO:0007669"/>
    <property type="project" value="InterPro"/>
</dbReference>
<comment type="subcellular location">
    <subcellularLocation>
        <location evidence="1">Cell membrane</location>
        <topology evidence="1">Multi-pass membrane protein</topology>
    </subcellularLocation>
</comment>
<feature type="transmembrane region" description="Helical" evidence="9">
    <location>
        <begin position="443"/>
        <end position="462"/>
    </location>
</feature>
<comment type="similarity">
    <text evidence="2">Belongs to the BCCT transporter (TC 2.A.15) family.</text>
</comment>
<name>A0A1R4INE3_9MICC</name>
<keyword evidence="6 9" id="KW-1133">Transmembrane helix</keyword>
<dbReference type="Proteomes" id="UP000196230">
    <property type="component" value="Unassembled WGS sequence"/>
</dbReference>
<dbReference type="PANTHER" id="PTHR30047">
    <property type="entry name" value="HIGH-AFFINITY CHOLINE TRANSPORT PROTEIN-RELATED"/>
    <property type="match status" value="1"/>
</dbReference>
<dbReference type="NCBIfam" id="TIGR00842">
    <property type="entry name" value="bcct"/>
    <property type="match status" value="1"/>
</dbReference>
<evidence type="ECO:0000256" key="6">
    <source>
        <dbReference type="ARBA" id="ARBA00022989"/>
    </source>
</evidence>
<dbReference type="RefSeq" id="WP_087133658.1">
    <property type="nucleotide sequence ID" value="NZ_FUKP01000020.1"/>
</dbReference>
<feature type="transmembrane region" description="Helical" evidence="9">
    <location>
        <begin position="86"/>
        <end position="111"/>
    </location>
</feature>
<protein>
    <submittedName>
        <fullName evidence="10">High-affinity choline uptake protein BetT</fullName>
    </submittedName>
</protein>
<feature type="transmembrane region" description="Helical" evidence="9">
    <location>
        <begin position="248"/>
        <end position="265"/>
    </location>
</feature>
<sequence length="707" mass="76487">MNWPVFVGTAGIVVGFALWAMFLPAQADSVISATVSWIAESFGWYYVLTAGLVVVFVIVVALSRLGRVRLGPDHAVPQFNLFSWSAMLFAAGIGVDLMFFATSGPATNLLTPPDLPPMSDEAARMAPLWTIFHYGIPGWAMYALMGMAFGLFAYRYHLPLSIRSAIAPIFGRRVHGPVGHAAEIGATVGTIFGIAVSLGIGVVFLNAGLALILDVPVSTGVQVALMALAVGITIVSTVSGVDKGIRRLSELNVFLAVVILAWVLFTGRTTDLLNALVQNIGDFFAGFPAMLMRTFAYTDGPAAYPAEQWMSDWTLFFWAWWIAWAPFVSLFLARISRGRTLREFVTGVLLIPFAFILLWVSIMGNAAIGFFRSGDQALLEEAVSSPEAGFFSLLEKYPGSMFLIGLAVLTGLFFYVTSADSGSLIMANMTSKGSVEDSDGAPWLRITWAVITGLLTLSMLFIDGVYTLQKATVIVGLPLSVLLYLVMISLWRVLHSESLAMDSRTAALPSVLAGQARGSGSRATWRQRLARRMNFATARQAAAYIEREVGPALEEVAAELRGHDADAAVTHGVHPESGVPWVDLTVTFEGQEDFKYQVYPVAYPVPSFAGSLSVAQDTYFQLEVFSAKGSRGRDVLGYSREQLCANVLDDYEAHLTFLAMTGEDSHLAERLESEVPDEWGDADRSTATDAMPAVDTAPASPTDPTRP</sequence>
<evidence type="ECO:0000256" key="2">
    <source>
        <dbReference type="ARBA" id="ARBA00005658"/>
    </source>
</evidence>
<dbReference type="GO" id="GO:0005886">
    <property type="term" value="C:plasma membrane"/>
    <property type="evidence" value="ECO:0007669"/>
    <property type="project" value="UniProtKB-SubCell"/>
</dbReference>
<dbReference type="PROSITE" id="PS01303">
    <property type="entry name" value="BCCT"/>
    <property type="match status" value="1"/>
</dbReference>
<dbReference type="AlphaFoldDB" id="A0A1R4INE3"/>
<accession>A0A1R4INE3</accession>
<keyword evidence="7 9" id="KW-0472">Membrane</keyword>
<gene>
    <name evidence="10" type="ORF">FM125_03645</name>
</gene>
<evidence type="ECO:0000256" key="1">
    <source>
        <dbReference type="ARBA" id="ARBA00004651"/>
    </source>
</evidence>
<evidence type="ECO:0000256" key="3">
    <source>
        <dbReference type="ARBA" id="ARBA00022448"/>
    </source>
</evidence>
<keyword evidence="4" id="KW-1003">Cell membrane</keyword>
<evidence type="ECO:0000256" key="8">
    <source>
        <dbReference type="SAM" id="MobiDB-lite"/>
    </source>
</evidence>
<dbReference type="PANTHER" id="PTHR30047:SF7">
    <property type="entry name" value="HIGH-AFFINITY CHOLINE TRANSPORT PROTEIN"/>
    <property type="match status" value="1"/>
</dbReference>
<dbReference type="EMBL" id="FUKP01000020">
    <property type="protein sequence ID" value="SJN21400.1"/>
    <property type="molecule type" value="Genomic_DNA"/>
</dbReference>
<reference evidence="10 11" key="1">
    <citation type="submission" date="2017-02" db="EMBL/GenBank/DDBJ databases">
        <authorList>
            <person name="Peterson S.W."/>
        </authorList>
    </citation>
    <scope>NUCLEOTIDE SEQUENCE [LARGE SCALE GENOMIC DNA]</scope>
    <source>
        <strain evidence="10 11">2B3F</strain>
    </source>
</reference>
<keyword evidence="3" id="KW-0813">Transport</keyword>
<evidence type="ECO:0000256" key="4">
    <source>
        <dbReference type="ARBA" id="ARBA00022475"/>
    </source>
</evidence>